<comment type="catalytic activity">
    <reaction evidence="12">
        <text>pyruvate + ATP = phosphoenolpyruvate + ADP + H(+)</text>
        <dbReference type="Rhea" id="RHEA:18157"/>
        <dbReference type="ChEBI" id="CHEBI:15361"/>
        <dbReference type="ChEBI" id="CHEBI:15378"/>
        <dbReference type="ChEBI" id="CHEBI:30616"/>
        <dbReference type="ChEBI" id="CHEBI:58702"/>
        <dbReference type="ChEBI" id="CHEBI:456216"/>
        <dbReference type="EC" id="2.7.1.40"/>
    </reaction>
</comment>
<dbReference type="InterPro" id="IPR015793">
    <property type="entry name" value="Pyrv_Knase_brl"/>
</dbReference>
<dbReference type="GO" id="GO:0004743">
    <property type="term" value="F:pyruvate kinase activity"/>
    <property type="evidence" value="ECO:0007669"/>
    <property type="project" value="UniProtKB-EC"/>
</dbReference>
<evidence type="ECO:0000256" key="12">
    <source>
        <dbReference type="RuleBase" id="RU000504"/>
    </source>
</evidence>
<dbReference type="GO" id="GO:0016301">
    <property type="term" value="F:kinase activity"/>
    <property type="evidence" value="ECO:0007669"/>
    <property type="project" value="UniProtKB-KW"/>
</dbReference>
<keyword evidence="15" id="KW-1185">Reference proteome</keyword>
<dbReference type="Gene3D" id="3.20.20.60">
    <property type="entry name" value="Phosphoenolpyruvate-binding domains"/>
    <property type="match status" value="1"/>
</dbReference>
<evidence type="ECO:0000313" key="14">
    <source>
        <dbReference type="EMBL" id="MSU00336.1"/>
    </source>
</evidence>
<name>A0A6N7XF14_9FIRM</name>
<evidence type="ECO:0000256" key="4">
    <source>
        <dbReference type="ARBA" id="ARBA00022679"/>
    </source>
</evidence>
<proteinExistence type="inferred from homology"/>
<dbReference type="InterPro" id="IPR001697">
    <property type="entry name" value="Pyr_Knase"/>
</dbReference>
<evidence type="ECO:0000313" key="15">
    <source>
        <dbReference type="Proteomes" id="UP000469523"/>
    </source>
</evidence>
<accession>A0A6N7XF14</accession>
<dbReference type="InterPro" id="IPR015813">
    <property type="entry name" value="Pyrv/PenolPyrv_kinase-like_dom"/>
</dbReference>
<dbReference type="GO" id="GO:0000287">
    <property type="term" value="F:magnesium ion binding"/>
    <property type="evidence" value="ECO:0007669"/>
    <property type="project" value="InterPro"/>
</dbReference>
<dbReference type="GO" id="GO:0030955">
    <property type="term" value="F:potassium ion binding"/>
    <property type="evidence" value="ECO:0007669"/>
    <property type="project" value="InterPro"/>
</dbReference>
<evidence type="ECO:0000256" key="1">
    <source>
        <dbReference type="ARBA" id="ARBA00004997"/>
    </source>
</evidence>
<evidence type="ECO:0000256" key="6">
    <source>
        <dbReference type="ARBA" id="ARBA00022741"/>
    </source>
</evidence>
<dbReference type="Pfam" id="PF00224">
    <property type="entry name" value="PK"/>
    <property type="match status" value="1"/>
</dbReference>
<keyword evidence="8" id="KW-0067">ATP-binding</keyword>
<evidence type="ECO:0000256" key="8">
    <source>
        <dbReference type="ARBA" id="ARBA00022840"/>
    </source>
</evidence>
<keyword evidence="4 12" id="KW-0808">Transferase</keyword>
<dbReference type="GO" id="GO:0005524">
    <property type="term" value="F:ATP binding"/>
    <property type="evidence" value="ECO:0007669"/>
    <property type="project" value="UniProtKB-KW"/>
</dbReference>
<dbReference type="PRINTS" id="PR01050">
    <property type="entry name" value="PYRUVTKNASE"/>
</dbReference>
<evidence type="ECO:0000256" key="2">
    <source>
        <dbReference type="ARBA" id="ARBA00008663"/>
    </source>
</evidence>
<keyword evidence="9 12" id="KW-0460">Magnesium</keyword>
<dbReference type="EC" id="2.7.1.40" evidence="3 12"/>
<comment type="similarity">
    <text evidence="2 12">Belongs to the pyruvate kinase family.</text>
</comment>
<protein>
    <recommendedName>
        <fullName evidence="3 12">Pyruvate kinase</fullName>
        <ecNumber evidence="3 12">2.7.1.40</ecNumber>
    </recommendedName>
</protein>
<keyword evidence="7 12" id="KW-0418">Kinase</keyword>
<evidence type="ECO:0000256" key="5">
    <source>
        <dbReference type="ARBA" id="ARBA00022723"/>
    </source>
</evidence>
<dbReference type="EMBL" id="VUNQ01000003">
    <property type="protein sequence ID" value="MSU00336.1"/>
    <property type="molecule type" value="Genomic_DNA"/>
</dbReference>
<dbReference type="UniPathway" id="UPA00109">
    <property type="reaction ID" value="UER00188"/>
</dbReference>
<comment type="caution">
    <text evidence="14">The sequence shown here is derived from an EMBL/GenBank/DDBJ whole genome shotgun (WGS) entry which is preliminary data.</text>
</comment>
<dbReference type="SUPFAM" id="SSF51621">
    <property type="entry name" value="Phosphoenolpyruvate/pyruvate domain"/>
    <property type="match status" value="1"/>
</dbReference>
<feature type="domain" description="Pyruvate kinase barrel" evidence="13">
    <location>
        <begin position="26"/>
        <end position="150"/>
    </location>
</feature>
<evidence type="ECO:0000256" key="11">
    <source>
        <dbReference type="ARBA" id="ARBA00023317"/>
    </source>
</evidence>
<dbReference type="InterPro" id="IPR040442">
    <property type="entry name" value="Pyrv_kinase-like_dom_sf"/>
</dbReference>
<dbReference type="PANTHER" id="PTHR11817">
    <property type="entry name" value="PYRUVATE KINASE"/>
    <property type="match status" value="1"/>
</dbReference>
<sequence>MLVSLKSGMAIASKYRFIKPTSEDIKDKCFKIIHKFKPASIVLSYIENKEDVIDFRKSIQCQIYNPTIMSKIECYSAVQNVDDIIDVSDEIMLARGCLATNIGLENLLCAQDLTLEKCIEKNKRCWIASNILKSLSSYNAPTCADICDLSHMIKQ</sequence>
<evidence type="ECO:0000259" key="13">
    <source>
        <dbReference type="Pfam" id="PF00224"/>
    </source>
</evidence>
<evidence type="ECO:0000256" key="3">
    <source>
        <dbReference type="ARBA" id="ARBA00012142"/>
    </source>
</evidence>
<keyword evidence="11" id="KW-0670">Pyruvate</keyword>
<keyword evidence="10 12" id="KW-0324">Glycolysis</keyword>
<evidence type="ECO:0000256" key="10">
    <source>
        <dbReference type="ARBA" id="ARBA00023152"/>
    </source>
</evidence>
<evidence type="ECO:0000256" key="7">
    <source>
        <dbReference type="ARBA" id="ARBA00022777"/>
    </source>
</evidence>
<organism evidence="14 15">
    <name type="scientific">Tissierella pigra</name>
    <dbReference type="NCBI Taxonomy" id="2607614"/>
    <lineage>
        <taxon>Bacteria</taxon>
        <taxon>Bacillati</taxon>
        <taxon>Bacillota</taxon>
        <taxon>Tissierellia</taxon>
        <taxon>Tissierellales</taxon>
        <taxon>Tissierellaceae</taxon>
        <taxon>Tissierella</taxon>
    </lineage>
</organism>
<keyword evidence="6" id="KW-0547">Nucleotide-binding</keyword>
<keyword evidence="5" id="KW-0479">Metal-binding</keyword>
<reference evidence="14 15" key="1">
    <citation type="submission" date="2019-09" db="EMBL/GenBank/DDBJ databases">
        <title>In-depth cultivation of the pig gut microbiome towards novel bacterial diversity and tailored functional studies.</title>
        <authorList>
            <person name="Wylensek D."/>
            <person name="Hitch T.C.A."/>
            <person name="Clavel T."/>
        </authorList>
    </citation>
    <scope>NUCLEOTIDE SEQUENCE [LARGE SCALE GENOMIC DNA]</scope>
    <source>
        <strain evidence="14 15">WCA3-693-APC-4?</strain>
    </source>
</reference>
<dbReference type="Proteomes" id="UP000469523">
    <property type="component" value="Unassembled WGS sequence"/>
</dbReference>
<gene>
    <name evidence="14" type="ORF">FYJ83_02505</name>
</gene>
<dbReference type="AlphaFoldDB" id="A0A6N7XF14"/>
<comment type="pathway">
    <text evidence="1 12">Carbohydrate degradation; glycolysis; pyruvate from D-glyceraldehyde 3-phosphate: step 5/5.</text>
</comment>
<evidence type="ECO:0000256" key="9">
    <source>
        <dbReference type="ARBA" id="ARBA00022842"/>
    </source>
</evidence>